<feature type="domain" description="Ketoreductase" evidence="4">
    <location>
        <begin position="8"/>
        <end position="210"/>
    </location>
</feature>
<evidence type="ECO:0000256" key="2">
    <source>
        <dbReference type="ARBA" id="ARBA00023002"/>
    </source>
</evidence>
<dbReference type="NCBIfam" id="NF004779">
    <property type="entry name" value="PRK06125.1"/>
    <property type="match status" value="1"/>
</dbReference>
<dbReference type="PRINTS" id="PR00081">
    <property type="entry name" value="GDHRDH"/>
</dbReference>
<dbReference type="InterPro" id="IPR051122">
    <property type="entry name" value="SDR_DHRS6-like"/>
</dbReference>
<dbReference type="AlphaFoldDB" id="A0A327KPM0"/>
<dbReference type="OrthoDB" id="9793325at2"/>
<evidence type="ECO:0000256" key="1">
    <source>
        <dbReference type="ARBA" id="ARBA00006484"/>
    </source>
</evidence>
<dbReference type="SUPFAM" id="SSF51735">
    <property type="entry name" value="NAD(P)-binding Rossmann-fold domains"/>
    <property type="match status" value="1"/>
</dbReference>
<dbReference type="Pfam" id="PF00106">
    <property type="entry name" value="adh_short"/>
    <property type="match status" value="1"/>
</dbReference>
<comment type="similarity">
    <text evidence="1">Belongs to the short-chain dehydrogenases/reductases (SDR) family.</text>
</comment>
<dbReference type="SMART" id="SM00822">
    <property type="entry name" value="PKS_KR"/>
    <property type="match status" value="1"/>
</dbReference>
<dbReference type="InterPro" id="IPR057326">
    <property type="entry name" value="KR_dom"/>
</dbReference>
<dbReference type="RefSeq" id="WP_111421822.1">
    <property type="nucleotide sequence ID" value="NZ_NPEX01000280.1"/>
</dbReference>
<dbReference type="EMBL" id="NPEX01000280">
    <property type="protein sequence ID" value="RAI39573.1"/>
    <property type="molecule type" value="Genomic_DNA"/>
</dbReference>
<comment type="caution">
    <text evidence="5">The sequence shown here is derived from an EMBL/GenBank/DDBJ whole genome shotgun (WGS) entry which is preliminary data.</text>
</comment>
<dbReference type="GO" id="GO:0016491">
    <property type="term" value="F:oxidoreductase activity"/>
    <property type="evidence" value="ECO:0007669"/>
    <property type="project" value="UniProtKB-KW"/>
</dbReference>
<dbReference type="Proteomes" id="UP000249130">
    <property type="component" value="Unassembled WGS sequence"/>
</dbReference>
<organism evidence="5 6">
    <name type="scientific">Rhodoplanes roseus</name>
    <dbReference type="NCBI Taxonomy" id="29409"/>
    <lineage>
        <taxon>Bacteria</taxon>
        <taxon>Pseudomonadati</taxon>
        <taxon>Pseudomonadota</taxon>
        <taxon>Alphaproteobacteria</taxon>
        <taxon>Hyphomicrobiales</taxon>
        <taxon>Nitrobacteraceae</taxon>
        <taxon>Rhodoplanes</taxon>
    </lineage>
</organism>
<proteinExistence type="inferred from homology"/>
<protein>
    <submittedName>
        <fullName evidence="5">Short-chain dehydrogenase</fullName>
    </submittedName>
</protein>
<evidence type="ECO:0000313" key="5">
    <source>
        <dbReference type="EMBL" id="RAI39573.1"/>
    </source>
</evidence>
<dbReference type="Gene3D" id="3.40.50.720">
    <property type="entry name" value="NAD(P)-binding Rossmann-like Domain"/>
    <property type="match status" value="1"/>
</dbReference>
<keyword evidence="2" id="KW-0560">Oxidoreductase</keyword>
<evidence type="ECO:0000256" key="3">
    <source>
        <dbReference type="ARBA" id="ARBA00023027"/>
    </source>
</evidence>
<evidence type="ECO:0000259" key="4">
    <source>
        <dbReference type="SMART" id="SM00822"/>
    </source>
</evidence>
<dbReference type="PANTHER" id="PTHR43477">
    <property type="entry name" value="DIHYDROANTICAPSIN 7-DEHYDROGENASE"/>
    <property type="match status" value="1"/>
</dbReference>
<accession>A0A327KPM0</accession>
<evidence type="ECO:0000313" key="6">
    <source>
        <dbReference type="Proteomes" id="UP000249130"/>
    </source>
</evidence>
<keyword evidence="3" id="KW-0520">NAD</keyword>
<dbReference type="InterPro" id="IPR002347">
    <property type="entry name" value="SDR_fam"/>
</dbReference>
<sequence length="255" mass="26996">MDLDLSGKSVLVTGASRGIGRAVAESFLREGARVVITGRDAASLDATARDLATLGAVDTFAGDLAQAAERERLFAAHPSVDVLVNNAGAIPGGDLLGLALQTWIDSWQLKVFGYVHLMQLHLEAMKARRAGVILNIIGMAGQAPRFEYVCGSAGNAALIALTRAVGAKSVDWNVRVFGINPSPTRTDRIETLARKKAQDRFGDESRWPEALGPLPFGRLAEPAEIGDLAVMLASPRASYLSGTVLDVDGGQMFRG</sequence>
<gene>
    <name evidence="5" type="ORF">CH341_25555</name>
</gene>
<dbReference type="PANTHER" id="PTHR43477:SF4">
    <property type="entry name" value="DEHYDROGENASE_REDUCTASE SDR FAMILY MEMBER 6"/>
    <property type="match status" value="1"/>
</dbReference>
<dbReference type="InterPro" id="IPR036291">
    <property type="entry name" value="NAD(P)-bd_dom_sf"/>
</dbReference>
<keyword evidence="6" id="KW-1185">Reference proteome</keyword>
<name>A0A327KPM0_9BRAD</name>
<reference evidence="5 6" key="1">
    <citation type="submission" date="2017-07" db="EMBL/GenBank/DDBJ databases">
        <title>Draft Genome Sequences of Select Purple Nonsulfur Bacteria.</title>
        <authorList>
            <person name="Lasarre B."/>
            <person name="Mckinlay J.B."/>
        </authorList>
    </citation>
    <scope>NUCLEOTIDE SEQUENCE [LARGE SCALE GENOMIC DNA]</scope>
    <source>
        <strain evidence="5 6">DSM 5909</strain>
    </source>
</reference>